<dbReference type="Proteomes" id="UP001277803">
    <property type="component" value="Unassembled WGS sequence"/>
</dbReference>
<evidence type="ECO:0000313" key="2">
    <source>
        <dbReference type="EMBL" id="KAB7057149.1"/>
    </source>
</evidence>
<feature type="signal peptide" evidence="1">
    <location>
        <begin position="1"/>
        <end position="18"/>
    </location>
</feature>
<proteinExistence type="predicted"/>
<dbReference type="EMBL" id="WDRV01000004">
    <property type="protein sequence ID" value="KAB7323167.1"/>
    <property type="molecule type" value="Genomic_DNA"/>
</dbReference>
<keyword evidence="1" id="KW-0732">Signal</keyword>
<evidence type="ECO:0000313" key="7">
    <source>
        <dbReference type="Proteomes" id="UP000460333"/>
    </source>
</evidence>
<name>A0A6A2T9H9_BIFLN</name>
<dbReference type="PROSITE" id="PS51257">
    <property type="entry name" value="PROKAR_LIPOPROTEIN"/>
    <property type="match status" value="1"/>
</dbReference>
<dbReference type="RefSeq" id="WP_101026653.1">
    <property type="nucleotide sequence ID" value="NZ_CACRSV010000007.1"/>
</dbReference>
<sequence>MKKIIAAAVTVTTVLSLAACGGNTAVDKSDCLDVPQDVLNVVASGSDSSGLKPETGKAVKGDTEGTYWLAMKFTADGFNGDTETGIWLVSGLDAASAAPVMSVDGFAKQFTHWPTQINGTELNGTEEKAKAAAACLA</sequence>
<evidence type="ECO:0000313" key="8">
    <source>
        <dbReference type="Proteomes" id="UP000467387"/>
    </source>
</evidence>
<feature type="chain" id="PRO_5043212300" description="Lipoprotein" evidence="1">
    <location>
        <begin position="19"/>
        <end position="137"/>
    </location>
</feature>
<reference evidence="6 7" key="1">
    <citation type="journal article" date="2019" name="Nat. Med.">
        <title>A library of human gut bacterial isolates paired with longitudinal multiomics data enables mechanistic microbiome research.</title>
        <authorList>
            <person name="Poyet M."/>
            <person name="Groussin M."/>
            <person name="Gibbons S.M."/>
            <person name="Avila-Pacheco J."/>
            <person name="Jiang X."/>
            <person name="Kearney S.M."/>
            <person name="Perrotta A.R."/>
            <person name="Berdy B."/>
            <person name="Zhao S."/>
            <person name="Lieberman T.D."/>
            <person name="Swanson P.K."/>
            <person name="Smith M."/>
            <person name="Roesemann S."/>
            <person name="Alexander J.E."/>
            <person name="Rich S.A."/>
            <person name="Livny J."/>
            <person name="Vlamakis H."/>
            <person name="Clish C."/>
            <person name="Bullock K."/>
            <person name="Deik A."/>
            <person name="Scott J."/>
            <person name="Pierce K.A."/>
            <person name="Xavier R.J."/>
            <person name="Alm E.J."/>
        </authorList>
    </citation>
    <scope>NUCLEOTIDE SEQUENCE [LARGE SCALE GENOMIC DNA]</scope>
    <source>
        <strain evidence="3 7">BIOML-A118</strain>
        <strain evidence="2 8">BIOML-A210</strain>
        <strain evidence="4 6">BIOML-A75</strain>
    </source>
</reference>
<gene>
    <name evidence="4" type="ORF">GBB65_04710</name>
    <name evidence="3" type="ORF">GBC43_06060</name>
    <name evidence="2" type="ORF">GBI87_05030</name>
    <name evidence="5" type="ORF">RS890_07805</name>
</gene>
<evidence type="ECO:0000313" key="6">
    <source>
        <dbReference type="Proteomes" id="UP000451234"/>
    </source>
</evidence>
<reference evidence="5" key="2">
    <citation type="submission" date="2023-10" db="EMBL/GenBank/DDBJ databases">
        <title>Rapid discrimination of Bifidobacterium longum Subspecies based on MALDI-TOF MS and Machine Learning.</title>
        <authorList>
            <person name="Chen J."/>
        </authorList>
    </citation>
    <scope>NUCLEOTIDE SEQUENCE</scope>
    <source>
        <strain evidence="5">YGMCC0039</strain>
    </source>
</reference>
<accession>A0A6A2T9H9</accession>
<dbReference type="EMBL" id="JAWLRA010000033">
    <property type="protein sequence ID" value="MDW3126980.1"/>
    <property type="molecule type" value="Genomic_DNA"/>
</dbReference>
<dbReference type="AlphaFoldDB" id="A0A6A2T9H9"/>
<dbReference type="Proteomes" id="UP000451234">
    <property type="component" value="Unassembled WGS sequence"/>
</dbReference>
<evidence type="ECO:0000313" key="3">
    <source>
        <dbReference type="EMBL" id="KAB7235864.1"/>
    </source>
</evidence>
<dbReference type="Proteomes" id="UP000460333">
    <property type="component" value="Unassembled WGS sequence"/>
</dbReference>
<dbReference type="Proteomes" id="UP000467387">
    <property type="component" value="Unassembled WGS sequence"/>
</dbReference>
<evidence type="ECO:0000313" key="5">
    <source>
        <dbReference type="EMBL" id="MDW3126980.1"/>
    </source>
</evidence>
<dbReference type="EMBL" id="WDTJ01000006">
    <property type="protein sequence ID" value="KAB7235864.1"/>
    <property type="molecule type" value="Genomic_DNA"/>
</dbReference>
<evidence type="ECO:0000256" key="1">
    <source>
        <dbReference type="SAM" id="SignalP"/>
    </source>
</evidence>
<comment type="caution">
    <text evidence="2">The sequence shown here is derived from an EMBL/GenBank/DDBJ whole genome shotgun (WGS) entry which is preliminary data.</text>
</comment>
<evidence type="ECO:0000313" key="4">
    <source>
        <dbReference type="EMBL" id="KAB7323167.1"/>
    </source>
</evidence>
<dbReference type="EMBL" id="WDWU01000006">
    <property type="protein sequence ID" value="KAB7057149.1"/>
    <property type="molecule type" value="Genomic_DNA"/>
</dbReference>
<evidence type="ECO:0008006" key="9">
    <source>
        <dbReference type="Google" id="ProtNLM"/>
    </source>
</evidence>
<protein>
    <recommendedName>
        <fullName evidence="9">Lipoprotein</fullName>
    </recommendedName>
</protein>
<organism evidence="2 8">
    <name type="scientific">Bifidobacterium longum</name>
    <dbReference type="NCBI Taxonomy" id="216816"/>
    <lineage>
        <taxon>Bacteria</taxon>
        <taxon>Bacillati</taxon>
        <taxon>Actinomycetota</taxon>
        <taxon>Actinomycetes</taxon>
        <taxon>Bifidobacteriales</taxon>
        <taxon>Bifidobacteriaceae</taxon>
        <taxon>Bifidobacterium</taxon>
    </lineage>
</organism>